<dbReference type="Proteomes" id="UP000606193">
    <property type="component" value="Unassembled WGS sequence"/>
</dbReference>
<protein>
    <submittedName>
        <fullName evidence="2">Uncharacterized protein</fullName>
    </submittedName>
</protein>
<accession>A0ABR7N3U9</accession>
<keyword evidence="3" id="KW-1185">Reference proteome</keyword>
<comment type="caution">
    <text evidence="2">The sequence shown here is derived from an EMBL/GenBank/DDBJ whole genome shotgun (WGS) entry which is preliminary data.</text>
</comment>
<feature type="transmembrane region" description="Helical" evidence="1">
    <location>
        <begin position="50"/>
        <end position="71"/>
    </location>
</feature>
<keyword evidence="1" id="KW-0812">Transmembrane</keyword>
<evidence type="ECO:0000313" key="3">
    <source>
        <dbReference type="Proteomes" id="UP000606193"/>
    </source>
</evidence>
<proteinExistence type="predicted"/>
<organism evidence="2 3">
    <name type="scientific">Jutongia huaianensis</name>
    <dbReference type="NCBI Taxonomy" id="2763668"/>
    <lineage>
        <taxon>Bacteria</taxon>
        <taxon>Bacillati</taxon>
        <taxon>Bacillota</taxon>
        <taxon>Clostridia</taxon>
        <taxon>Lachnospirales</taxon>
        <taxon>Lachnospiraceae</taxon>
        <taxon>Jutongia</taxon>
    </lineage>
</organism>
<sequence>MNHSISYIVGMLSGFTAVILVILVVRILCRKHRRVPKMLNPEITYDERQILARGKAYQTAFLVLIGYVLAASCLDEFLGCPQLMSFGGLWLGVCLSILVFVSICIRRDAYLSLQENAKEFNIMGIVISILNLVPGFLSLYRKQPFLVNNSISYRYINLMVGMLFLLSTLLFDLKLIYDKGSEE</sequence>
<feature type="transmembrane region" description="Helical" evidence="1">
    <location>
        <begin position="120"/>
        <end position="140"/>
    </location>
</feature>
<feature type="transmembrane region" description="Helical" evidence="1">
    <location>
        <begin position="83"/>
        <end position="105"/>
    </location>
</feature>
<evidence type="ECO:0000313" key="2">
    <source>
        <dbReference type="EMBL" id="MBC8563297.1"/>
    </source>
</evidence>
<dbReference type="EMBL" id="JACRSX010000019">
    <property type="protein sequence ID" value="MBC8563297.1"/>
    <property type="molecule type" value="Genomic_DNA"/>
</dbReference>
<evidence type="ECO:0000256" key="1">
    <source>
        <dbReference type="SAM" id="Phobius"/>
    </source>
</evidence>
<reference evidence="2 3" key="1">
    <citation type="submission" date="2020-08" db="EMBL/GenBank/DDBJ databases">
        <title>Genome public.</title>
        <authorList>
            <person name="Liu C."/>
            <person name="Sun Q."/>
        </authorList>
    </citation>
    <scope>NUCLEOTIDE SEQUENCE [LARGE SCALE GENOMIC DNA]</scope>
    <source>
        <strain evidence="2 3">NSJ-37</strain>
    </source>
</reference>
<dbReference type="RefSeq" id="WP_249298390.1">
    <property type="nucleotide sequence ID" value="NZ_JACRSX010000019.1"/>
</dbReference>
<feature type="transmembrane region" description="Helical" evidence="1">
    <location>
        <begin position="152"/>
        <end position="171"/>
    </location>
</feature>
<keyword evidence="1" id="KW-0472">Membrane</keyword>
<gene>
    <name evidence="2" type="ORF">H8704_11790</name>
</gene>
<feature type="transmembrane region" description="Helical" evidence="1">
    <location>
        <begin position="6"/>
        <end position="29"/>
    </location>
</feature>
<name>A0ABR7N3U9_9FIRM</name>
<keyword evidence="1" id="KW-1133">Transmembrane helix</keyword>